<keyword evidence="5" id="KW-0732">Signal</keyword>
<dbReference type="PROSITE" id="PS00941">
    <property type="entry name" value="CARBOXYLESTERASE_B_2"/>
    <property type="match status" value="1"/>
</dbReference>
<gene>
    <name evidence="7" type="ORF">XYLVIOL_LOCUS10577</name>
</gene>
<protein>
    <recommendedName>
        <fullName evidence="6">Carboxylesterase type B domain-containing protein</fullName>
    </recommendedName>
</protein>
<proteinExistence type="inferred from homology"/>
<comment type="similarity">
    <text evidence="1">Belongs to the type-B carboxylesterase/lipase family.</text>
</comment>
<dbReference type="Gene3D" id="3.40.50.1820">
    <property type="entry name" value="alpha/beta hydrolase"/>
    <property type="match status" value="1"/>
</dbReference>
<dbReference type="InterPro" id="IPR029058">
    <property type="entry name" value="AB_hydrolase_fold"/>
</dbReference>
<dbReference type="SUPFAM" id="SSF53474">
    <property type="entry name" value="alpha/beta-Hydrolases"/>
    <property type="match status" value="1"/>
</dbReference>
<organism evidence="7 8">
    <name type="scientific">Xylocopa violacea</name>
    <name type="common">Violet carpenter bee</name>
    <name type="synonym">Apis violacea</name>
    <dbReference type="NCBI Taxonomy" id="135666"/>
    <lineage>
        <taxon>Eukaryota</taxon>
        <taxon>Metazoa</taxon>
        <taxon>Ecdysozoa</taxon>
        <taxon>Arthropoda</taxon>
        <taxon>Hexapoda</taxon>
        <taxon>Insecta</taxon>
        <taxon>Pterygota</taxon>
        <taxon>Neoptera</taxon>
        <taxon>Endopterygota</taxon>
        <taxon>Hymenoptera</taxon>
        <taxon>Apocrita</taxon>
        <taxon>Aculeata</taxon>
        <taxon>Apoidea</taxon>
        <taxon>Anthophila</taxon>
        <taxon>Apidae</taxon>
        <taxon>Xylocopa</taxon>
        <taxon>Xylocopa</taxon>
    </lineage>
</organism>
<evidence type="ECO:0000256" key="1">
    <source>
        <dbReference type="ARBA" id="ARBA00005964"/>
    </source>
</evidence>
<evidence type="ECO:0000256" key="4">
    <source>
        <dbReference type="ARBA" id="ARBA00023180"/>
    </source>
</evidence>
<comment type="caution">
    <text evidence="7">The sequence shown here is derived from an EMBL/GenBank/DDBJ whole genome shotgun (WGS) entry which is preliminary data.</text>
</comment>
<keyword evidence="3" id="KW-0378">Hydrolase</keyword>
<evidence type="ECO:0000256" key="5">
    <source>
        <dbReference type="SAM" id="SignalP"/>
    </source>
</evidence>
<feature type="chain" id="PRO_5046177674" description="Carboxylesterase type B domain-containing protein" evidence="5">
    <location>
        <begin position="23"/>
        <end position="564"/>
    </location>
</feature>
<keyword evidence="2" id="KW-0719">Serine esterase</keyword>
<feature type="domain" description="Carboxylesterase type B" evidence="6">
    <location>
        <begin position="24"/>
        <end position="553"/>
    </location>
</feature>
<dbReference type="PANTHER" id="PTHR43142:SF1">
    <property type="entry name" value="CARBOXYLIC ESTER HYDROLASE"/>
    <property type="match status" value="1"/>
</dbReference>
<keyword evidence="4" id="KW-0325">Glycoprotein</keyword>
<keyword evidence="8" id="KW-1185">Reference proteome</keyword>
<evidence type="ECO:0000256" key="3">
    <source>
        <dbReference type="ARBA" id="ARBA00022801"/>
    </source>
</evidence>
<evidence type="ECO:0000259" key="6">
    <source>
        <dbReference type="Pfam" id="PF00135"/>
    </source>
</evidence>
<name>A0ABP1PHC0_XYLVO</name>
<dbReference type="PANTHER" id="PTHR43142">
    <property type="entry name" value="CARBOXYLIC ESTER HYDROLASE"/>
    <property type="match status" value="1"/>
</dbReference>
<evidence type="ECO:0000256" key="2">
    <source>
        <dbReference type="ARBA" id="ARBA00022487"/>
    </source>
</evidence>
<dbReference type="EMBL" id="CAXAJV020001301">
    <property type="protein sequence ID" value="CAL7951554.1"/>
    <property type="molecule type" value="Genomic_DNA"/>
</dbReference>
<evidence type="ECO:0000313" key="8">
    <source>
        <dbReference type="Proteomes" id="UP001642520"/>
    </source>
</evidence>
<dbReference type="InterPro" id="IPR002018">
    <property type="entry name" value="CarbesteraseB"/>
</dbReference>
<dbReference type="InterPro" id="IPR019819">
    <property type="entry name" value="Carboxylesterase_B_CS"/>
</dbReference>
<dbReference type="Pfam" id="PF00135">
    <property type="entry name" value="COesterase"/>
    <property type="match status" value="1"/>
</dbReference>
<sequence>MKLTQYLLFLSTVAICWEYCCAGSEVKTKQGSVSGKELTSRKGRKFLGFSGIPYAEPPIGSLRFKSPVPKKKWSSTLEAVKDGKECIQLQQGNVRGSEDCLYLNVYTPKLNPKSLLPVIVYIHGGWYLEGNASIVTTGPQYLLDSDIVFVTFNYRLGIFGFLSSGDSEAPGNFALKDQVLVLEWVQENIRNFGGDPKEVTIYGEGAGADSVGLLTLSEKSKHLFKRYSTHSGNALKPHAFTSDSSYYNKAKEVAGKFGCSTSNSKSMIECLRGIDASKLVKVTSVFNEIERALNIEWRATKEPSGKDAILTDSPANLMQKNKLKDCPALTGTVKDMGAQFALALYKNQELFKKLKNDHKYGIESMLKLYEPLRGKDLTELTKKIYHYYLNLTVPDGKDPDLYRYMLFVGDLFFLYPQVVFSKYLQKKTKSPVYVASLDYRGALSYAIPLDEVLGDDIVSLGDDSFYMFPRTSKAIGPQYNIQRAKQDYKIIDLIGELLFAFVSGRKPTAPGIGQNDTWVPFSENSFLSIGNKHDTSSVQMNIKDDAQIQRIQFWFENVPQYNLG</sequence>
<reference evidence="7 8" key="1">
    <citation type="submission" date="2024-08" db="EMBL/GenBank/DDBJ databases">
        <authorList>
            <person name="Will J Nash"/>
            <person name="Angela Man"/>
            <person name="Seanna McTaggart"/>
            <person name="Kendall Baker"/>
            <person name="Tom Barker"/>
            <person name="Leah Catchpole"/>
            <person name="Alex Durrant"/>
            <person name="Karim Gharbi"/>
            <person name="Naomi Irish"/>
            <person name="Gemy Kaithakottil"/>
            <person name="Debby Ku"/>
            <person name="Aaliyah Providence"/>
            <person name="Felix Shaw"/>
            <person name="David Swarbreck"/>
            <person name="Chris Watkins"/>
            <person name="Ann M. McCartney"/>
            <person name="Giulio Formenti"/>
            <person name="Alice Mouton"/>
            <person name="Noel Vella"/>
            <person name="Bjorn M von Reumont"/>
            <person name="Adriana Vella"/>
            <person name="Wilfried Haerty"/>
        </authorList>
    </citation>
    <scope>NUCLEOTIDE SEQUENCE [LARGE SCALE GENOMIC DNA]</scope>
</reference>
<dbReference type="Proteomes" id="UP001642520">
    <property type="component" value="Unassembled WGS sequence"/>
</dbReference>
<feature type="signal peptide" evidence="5">
    <location>
        <begin position="1"/>
        <end position="22"/>
    </location>
</feature>
<evidence type="ECO:0000313" key="7">
    <source>
        <dbReference type="EMBL" id="CAL7951554.1"/>
    </source>
</evidence>
<accession>A0ABP1PHC0</accession>